<reference evidence="2 3" key="1">
    <citation type="submission" date="2021-07" db="EMBL/GenBank/DDBJ databases">
        <authorList>
            <person name="Palmer J.M."/>
        </authorList>
    </citation>
    <scope>NUCLEOTIDE SEQUENCE [LARGE SCALE GENOMIC DNA]</scope>
    <source>
        <strain evidence="2 3">AT_MEX2019</strain>
        <tissue evidence="2">Muscle</tissue>
    </source>
</reference>
<sequence>MLLPSIHLHIGPTKPQHYTTEGAGHSMGKQTEPRNFSSRCSSRTRKQGPRMGRTLILPSPLLLEEMEKTFLGSRLKLAPLGYRPGQNGFSSRWRCRCCQESPLPEVPAGASNLLTEVRAKAFPGLRVRTGGSSSLLEGLVDTIPLHLTSLTSLPASSCPPSPMAQFSTRRLQPRIPTHAPPFLQYPLVVTS</sequence>
<evidence type="ECO:0000256" key="1">
    <source>
        <dbReference type="SAM" id="MobiDB-lite"/>
    </source>
</evidence>
<dbReference type="EMBL" id="JAHUTI010001595">
    <property type="protein sequence ID" value="MED6232994.1"/>
    <property type="molecule type" value="Genomic_DNA"/>
</dbReference>
<gene>
    <name evidence="2" type="ORF">ATANTOWER_005351</name>
</gene>
<keyword evidence="3" id="KW-1185">Reference proteome</keyword>
<organism evidence="2 3">
    <name type="scientific">Ataeniobius toweri</name>
    <dbReference type="NCBI Taxonomy" id="208326"/>
    <lineage>
        <taxon>Eukaryota</taxon>
        <taxon>Metazoa</taxon>
        <taxon>Chordata</taxon>
        <taxon>Craniata</taxon>
        <taxon>Vertebrata</taxon>
        <taxon>Euteleostomi</taxon>
        <taxon>Actinopterygii</taxon>
        <taxon>Neopterygii</taxon>
        <taxon>Teleostei</taxon>
        <taxon>Neoteleostei</taxon>
        <taxon>Acanthomorphata</taxon>
        <taxon>Ovalentaria</taxon>
        <taxon>Atherinomorphae</taxon>
        <taxon>Cyprinodontiformes</taxon>
        <taxon>Goodeidae</taxon>
        <taxon>Ataeniobius</taxon>
    </lineage>
</organism>
<evidence type="ECO:0000313" key="3">
    <source>
        <dbReference type="Proteomes" id="UP001345963"/>
    </source>
</evidence>
<evidence type="ECO:0000313" key="2">
    <source>
        <dbReference type="EMBL" id="MED6232994.1"/>
    </source>
</evidence>
<feature type="region of interest" description="Disordered" evidence="1">
    <location>
        <begin position="12"/>
        <end position="52"/>
    </location>
</feature>
<name>A0ABU7A5E9_9TELE</name>
<comment type="caution">
    <text evidence="2">The sequence shown here is derived from an EMBL/GenBank/DDBJ whole genome shotgun (WGS) entry which is preliminary data.</text>
</comment>
<accession>A0ABU7A5E9</accession>
<protein>
    <submittedName>
        <fullName evidence="2">Uncharacterized protein</fullName>
    </submittedName>
</protein>
<proteinExistence type="predicted"/>
<dbReference type="Proteomes" id="UP001345963">
    <property type="component" value="Unassembled WGS sequence"/>
</dbReference>